<dbReference type="AlphaFoldDB" id="A0A5S4GQA7"/>
<evidence type="ECO:0000259" key="4">
    <source>
        <dbReference type="Pfam" id="PF12706"/>
    </source>
</evidence>
<evidence type="ECO:0000313" key="6">
    <source>
        <dbReference type="Proteomes" id="UP000305238"/>
    </source>
</evidence>
<dbReference type="InterPro" id="IPR036866">
    <property type="entry name" value="RibonucZ/Hydroxyglut_hydro"/>
</dbReference>
<dbReference type="SUPFAM" id="SSF56281">
    <property type="entry name" value="Metallo-hydrolase/oxidoreductase"/>
    <property type="match status" value="1"/>
</dbReference>
<dbReference type="InterPro" id="IPR006311">
    <property type="entry name" value="TAT_signal"/>
</dbReference>
<reference evidence="5 6" key="1">
    <citation type="submission" date="2019-05" db="EMBL/GenBank/DDBJ databases">
        <title>Draft genome sequence of Actinomadura geliboluensis A8036.</title>
        <authorList>
            <person name="Saricaoglu S."/>
            <person name="Isik K."/>
        </authorList>
    </citation>
    <scope>NUCLEOTIDE SEQUENCE [LARGE SCALE GENOMIC DNA]</scope>
    <source>
        <strain evidence="5 6">A8036</strain>
    </source>
</reference>
<dbReference type="InterPro" id="IPR001279">
    <property type="entry name" value="Metallo-B-lactamas"/>
</dbReference>
<dbReference type="CDD" id="cd07719">
    <property type="entry name" value="arylsulfatase_AtsA-like_MBL-fold"/>
    <property type="match status" value="1"/>
</dbReference>
<evidence type="ECO:0000256" key="3">
    <source>
        <dbReference type="SAM" id="SignalP"/>
    </source>
</evidence>
<keyword evidence="6" id="KW-1185">Reference proteome</keyword>
<dbReference type="GO" id="GO:0042781">
    <property type="term" value="F:3'-tRNA processing endoribonuclease activity"/>
    <property type="evidence" value="ECO:0007669"/>
    <property type="project" value="TreeGrafter"/>
</dbReference>
<dbReference type="Proteomes" id="UP000305238">
    <property type="component" value="Unassembled WGS sequence"/>
</dbReference>
<keyword evidence="3" id="KW-0732">Signal</keyword>
<protein>
    <submittedName>
        <fullName evidence="5">MBL fold metallo-hydrolase</fullName>
    </submittedName>
</protein>
<name>A0A5S4GQA7_9ACTN</name>
<keyword evidence="2 5" id="KW-0378">Hydrolase</keyword>
<proteinExistence type="predicted"/>
<evidence type="ECO:0000256" key="1">
    <source>
        <dbReference type="ARBA" id="ARBA00022759"/>
    </source>
</evidence>
<comment type="caution">
    <text evidence="5">The sequence shown here is derived from an EMBL/GenBank/DDBJ whole genome shotgun (WGS) entry which is preliminary data.</text>
</comment>
<feature type="signal peptide" evidence="3">
    <location>
        <begin position="1"/>
        <end position="37"/>
    </location>
</feature>
<organism evidence="5 6">
    <name type="scientific">Actinomadura geliboluensis</name>
    <dbReference type="NCBI Taxonomy" id="882440"/>
    <lineage>
        <taxon>Bacteria</taxon>
        <taxon>Bacillati</taxon>
        <taxon>Actinomycetota</taxon>
        <taxon>Actinomycetes</taxon>
        <taxon>Streptosporangiales</taxon>
        <taxon>Thermomonosporaceae</taxon>
        <taxon>Actinomadura</taxon>
    </lineage>
</organism>
<keyword evidence="1" id="KW-0255">Endonuclease</keyword>
<dbReference type="InterPro" id="IPR044094">
    <property type="entry name" value="AtsA-like_MBL-fold"/>
</dbReference>
<gene>
    <name evidence="5" type="ORF">ETD96_24180</name>
</gene>
<dbReference type="Gene3D" id="3.60.15.10">
    <property type="entry name" value="Ribonuclease Z/Hydroxyacylglutathione hydrolase-like"/>
    <property type="match status" value="1"/>
</dbReference>
<dbReference type="PANTHER" id="PTHR46018:SF2">
    <property type="entry name" value="ZINC PHOSPHODIESTERASE ELAC PROTEIN 1"/>
    <property type="match status" value="1"/>
</dbReference>
<dbReference type="OrthoDB" id="4137979at2"/>
<accession>A0A5S4GQA7</accession>
<evidence type="ECO:0000313" key="5">
    <source>
        <dbReference type="EMBL" id="TMR34942.1"/>
    </source>
</evidence>
<dbReference type="PANTHER" id="PTHR46018">
    <property type="entry name" value="ZINC PHOSPHODIESTERASE ELAC PROTEIN 1"/>
    <property type="match status" value="1"/>
</dbReference>
<sequence>MCEEPRPHLSRRGLLRTAGAAAGAVTVSGVLSGTASAAGPSSPAAAQGYRTRLVLLGTSGGPIWWEGSDRVGVSSALVVGDALYLVDCGNSSVHNLRGAGLLGPGQGMNDLGHLRAVFLTHLHSDHIADYPGLLLYGICGGGLGRADRPVQVFGPGKRGALPAVFPAGRPVPDPIQPDDPGAGTVDMTASLVAAFATDFNDRLFDTGSPAITDRVNAHDIALPDGAAPGKSIPRLHRPIRVYEDDRVRVTATLVDHGQMFPAFGFRFDTDDGSVVFSGDTTVSDNLVDLAGDCDVLVHEVIDQAWVEQSISALPVPQETKDGYINHMIGAHTTTEQVGTVAQRAGARRLVLNHFSPGHLQDGRWRRAGRDFAGPVVPGRDLMQIGVGRKRR</sequence>
<evidence type="ECO:0000256" key="2">
    <source>
        <dbReference type="ARBA" id="ARBA00022801"/>
    </source>
</evidence>
<dbReference type="PROSITE" id="PS51318">
    <property type="entry name" value="TAT"/>
    <property type="match status" value="1"/>
</dbReference>
<keyword evidence="1" id="KW-0540">Nuclease</keyword>
<feature type="chain" id="PRO_5024380474" evidence="3">
    <location>
        <begin position="38"/>
        <end position="391"/>
    </location>
</feature>
<feature type="domain" description="Metallo-beta-lactamase" evidence="4">
    <location>
        <begin position="237"/>
        <end position="354"/>
    </location>
</feature>
<dbReference type="EMBL" id="VCKZ01000191">
    <property type="protein sequence ID" value="TMR34942.1"/>
    <property type="molecule type" value="Genomic_DNA"/>
</dbReference>
<dbReference type="Pfam" id="PF12706">
    <property type="entry name" value="Lactamase_B_2"/>
    <property type="match status" value="1"/>
</dbReference>